<protein>
    <submittedName>
        <fullName evidence="2">Uncharacterized protein</fullName>
    </submittedName>
</protein>
<feature type="chain" id="PRO_5046435935" evidence="1">
    <location>
        <begin position="17"/>
        <end position="59"/>
    </location>
</feature>
<sequence>MTFLVLVSALANLLYANFEKTNSKKPDKRDLNISFMDGESNYQITDPDILIIDEAFEYS</sequence>
<proteinExistence type="predicted"/>
<feature type="signal peptide" evidence="1">
    <location>
        <begin position="1"/>
        <end position="16"/>
    </location>
</feature>
<dbReference type="Proteomes" id="UP001439008">
    <property type="component" value="Unassembled WGS sequence"/>
</dbReference>
<evidence type="ECO:0000313" key="3">
    <source>
        <dbReference type="Proteomes" id="UP001439008"/>
    </source>
</evidence>
<organism evidence="2 3">
    <name type="scientific">Bonamia ostreae</name>
    <dbReference type="NCBI Taxonomy" id="126728"/>
    <lineage>
        <taxon>Eukaryota</taxon>
        <taxon>Sar</taxon>
        <taxon>Rhizaria</taxon>
        <taxon>Endomyxa</taxon>
        <taxon>Ascetosporea</taxon>
        <taxon>Haplosporida</taxon>
        <taxon>Bonamia</taxon>
    </lineage>
</organism>
<accession>A0ABV2AHK0</accession>
<gene>
    <name evidence="2" type="ORF">MHBO_001024</name>
</gene>
<keyword evidence="3" id="KW-1185">Reference proteome</keyword>
<keyword evidence="1" id="KW-0732">Signal</keyword>
<dbReference type="EMBL" id="JBDODL010000213">
    <property type="protein sequence ID" value="MES1919160.1"/>
    <property type="molecule type" value="Genomic_DNA"/>
</dbReference>
<comment type="caution">
    <text evidence="2">The sequence shown here is derived from an EMBL/GenBank/DDBJ whole genome shotgun (WGS) entry which is preliminary data.</text>
</comment>
<reference evidence="2 3" key="1">
    <citation type="journal article" date="2024" name="BMC Biol.">
        <title>Comparative genomics of Ascetosporea gives new insight into the evolutionary basis for animal parasitism in Rhizaria.</title>
        <authorList>
            <person name="Hiltunen Thoren M."/>
            <person name="Onut-Brannstrom I."/>
            <person name="Alfjorden A."/>
            <person name="Peckova H."/>
            <person name="Swords F."/>
            <person name="Hooper C."/>
            <person name="Holzer A.S."/>
            <person name="Bass D."/>
            <person name="Burki F."/>
        </authorList>
    </citation>
    <scope>NUCLEOTIDE SEQUENCE [LARGE SCALE GENOMIC DNA]</scope>
    <source>
        <strain evidence="2">20-A016</strain>
    </source>
</reference>
<evidence type="ECO:0000313" key="2">
    <source>
        <dbReference type="EMBL" id="MES1919160.1"/>
    </source>
</evidence>
<evidence type="ECO:0000256" key="1">
    <source>
        <dbReference type="SAM" id="SignalP"/>
    </source>
</evidence>
<name>A0ABV2AHK0_9EUKA</name>